<accession>A0A1F6N989</accession>
<dbReference type="STRING" id="1798689.A3I29_04810"/>
<name>A0A1F6N989_9BACT</name>
<evidence type="ECO:0000313" key="1">
    <source>
        <dbReference type="EMBL" id="OGH80328.1"/>
    </source>
</evidence>
<dbReference type="Proteomes" id="UP000178726">
    <property type="component" value="Unassembled WGS sequence"/>
</dbReference>
<evidence type="ECO:0000313" key="2">
    <source>
        <dbReference type="Proteomes" id="UP000178726"/>
    </source>
</evidence>
<dbReference type="EMBL" id="MFQK01000056">
    <property type="protein sequence ID" value="OGH80328.1"/>
    <property type="molecule type" value="Genomic_DNA"/>
</dbReference>
<sequence>MRQEVFDAKPGLANIINENRAKSLMAYRYQPNSDRVSGLRKNELLETVRSLATRLFGGVIADTINKQLSEQWYVSTAEHHGPVSHPFVVGGTFVASLMNQRQGRNTAIIFSTSNVSLNNSSFPRGFVFHTPALAEVRLSLQPGKYRQNPVASLPKIKSDAYADLVVQIRKYNSNLGEKFIQWQEKLMEVDTYVEQVSILNELFWRCLPGQENMHLIYLSQEAIVSSLLTKYHLEKNTELHELIFNNSWRLSYKCFFNGLVGAFSDDGRRGTFLFWAIRDGHRFGLSLEGDELVSIDRSYRLRLLPETIATALKNGELLPSMALTFIVLSCYYGLLCGGGFSQVDYLPKIQIAYQAMLNDLGVSIANEKTEIPFLSSDYAFISLQTGDKQVLATGLDLALYGNDETFNRLTSLAETTTVSQALDNLIPKLYTIVGGKKNVFPFINAAMPSCLYV</sequence>
<proteinExistence type="predicted"/>
<reference evidence="1 2" key="1">
    <citation type="journal article" date="2016" name="Nat. Commun.">
        <title>Thousands of microbial genomes shed light on interconnected biogeochemical processes in an aquifer system.</title>
        <authorList>
            <person name="Anantharaman K."/>
            <person name="Brown C.T."/>
            <person name="Hug L.A."/>
            <person name="Sharon I."/>
            <person name="Castelle C.J."/>
            <person name="Probst A.J."/>
            <person name="Thomas B.C."/>
            <person name="Singh A."/>
            <person name="Wilkins M.J."/>
            <person name="Karaoz U."/>
            <person name="Brodie E.L."/>
            <person name="Williams K.H."/>
            <person name="Hubbard S.S."/>
            <person name="Banfield J.F."/>
        </authorList>
    </citation>
    <scope>NUCLEOTIDE SEQUENCE [LARGE SCALE GENOMIC DNA]</scope>
</reference>
<comment type="caution">
    <text evidence="1">The sequence shown here is derived from an EMBL/GenBank/DDBJ whole genome shotgun (WGS) entry which is preliminary data.</text>
</comment>
<organism evidence="1 2">
    <name type="scientific">Candidatus Magasanikbacteria bacterium RIFCSPLOWO2_02_FULL_44_11</name>
    <dbReference type="NCBI Taxonomy" id="1798689"/>
    <lineage>
        <taxon>Bacteria</taxon>
        <taxon>Candidatus Magasanikiibacteriota</taxon>
    </lineage>
</organism>
<gene>
    <name evidence="1" type="ORF">A3I29_04810</name>
</gene>
<protein>
    <submittedName>
        <fullName evidence="1">Uncharacterized protein</fullName>
    </submittedName>
</protein>
<dbReference type="AlphaFoldDB" id="A0A1F6N989"/>